<dbReference type="Proteomes" id="UP000053927">
    <property type="component" value="Unassembled WGS sequence"/>
</dbReference>
<feature type="compositionally biased region" description="Acidic residues" evidence="5">
    <location>
        <begin position="406"/>
        <end position="416"/>
    </location>
</feature>
<reference evidence="8" key="1">
    <citation type="journal article" date="2012" name="Science">
        <title>The Paleozoic origin of enzymatic lignin decomposition reconstructed from 31 fungal genomes.</title>
        <authorList>
            <person name="Floudas D."/>
            <person name="Binder M."/>
            <person name="Riley R."/>
            <person name="Barry K."/>
            <person name="Blanchette R.A."/>
            <person name="Henrissat B."/>
            <person name="Martinez A.T."/>
            <person name="Otillar R."/>
            <person name="Spatafora J.W."/>
            <person name="Yadav J.S."/>
            <person name="Aerts A."/>
            <person name="Benoit I."/>
            <person name="Boyd A."/>
            <person name="Carlson A."/>
            <person name="Copeland A."/>
            <person name="Coutinho P.M."/>
            <person name="de Vries R.P."/>
            <person name="Ferreira P."/>
            <person name="Findley K."/>
            <person name="Foster B."/>
            <person name="Gaskell J."/>
            <person name="Glotzer D."/>
            <person name="Gorecki P."/>
            <person name="Heitman J."/>
            <person name="Hesse C."/>
            <person name="Hori C."/>
            <person name="Igarashi K."/>
            <person name="Jurgens J.A."/>
            <person name="Kallen N."/>
            <person name="Kersten P."/>
            <person name="Kohler A."/>
            <person name="Kuees U."/>
            <person name="Kumar T.K.A."/>
            <person name="Kuo A."/>
            <person name="LaButti K."/>
            <person name="Larrondo L.F."/>
            <person name="Lindquist E."/>
            <person name="Ling A."/>
            <person name="Lombard V."/>
            <person name="Lucas S."/>
            <person name="Lundell T."/>
            <person name="Martin R."/>
            <person name="McLaughlin D.J."/>
            <person name="Morgenstern I."/>
            <person name="Morin E."/>
            <person name="Murat C."/>
            <person name="Nagy L.G."/>
            <person name="Nolan M."/>
            <person name="Ohm R.A."/>
            <person name="Patyshakuliyeva A."/>
            <person name="Rokas A."/>
            <person name="Ruiz-Duenas F.J."/>
            <person name="Sabat G."/>
            <person name="Salamov A."/>
            <person name="Samejima M."/>
            <person name="Schmutz J."/>
            <person name="Slot J.C."/>
            <person name="St John F."/>
            <person name="Stenlid J."/>
            <person name="Sun H."/>
            <person name="Sun S."/>
            <person name="Syed K."/>
            <person name="Tsang A."/>
            <person name="Wiebenga A."/>
            <person name="Young D."/>
            <person name="Pisabarro A."/>
            <person name="Eastwood D.C."/>
            <person name="Martin F."/>
            <person name="Cullen D."/>
            <person name="Grigoriev I.V."/>
            <person name="Hibbett D.S."/>
        </authorList>
    </citation>
    <scope>NUCLEOTIDE SEQUENCE [LARGE SCALE GENOMIC DNA]</scope>
    <source>
        <strain evidence="8">FP-91666</strain>
    </source>
</reference>
<dbReference type="Gene3D" id="3.30.70.330">
    <property type="match status" value="1"/>
</dbReference>
<evidence type="ECO:0000256" key="3">
    <source>
        <dbReference type="ARBA" id="ARBA00023242"/>
    </source>
</evidence>
<feature type="region of interest" description="Disordered" evidence="5">
    <location>
        <begin position="629"/>
        <end position="649"/>
    </location>
</feature>
<feature type="compositionally biased region" description="Basic and acidic residues" evidence="5">
    <location>
        <begin position="254"/>
        <end position="265"/>
    </location>
</feature>
<dbReference type="PANTHER" id="PTHR48029">
    <property type="entry name" value="NUCLEOLAR PROTEIN 8"/>
    <property type="match status" value="1"/>
</dbReference>
<keyword evidence="3" id="KW-0539">Nucleus</keyword>
<dbReference type="SMART" id="SM00360">
    <property type="entry name" value="RRM"/>
    <property type="match status" value="1"/>
</dbReference>
<dbReference type="RefSeq" id="XP_007310911.1">
    <property type="nucleotide sequence ID" value="XM_007310849.1"/>
</dbReference>
<dbReference type="AlphaFoldDB" id="R7RX49"/>
<feature type="region of interest" description="Disordered" evidence="5">
    <location>
        <begin position="140"/>
        <end position="173"/>
    </location>
</feature>
<feature type="compositionally biased region" description="Acidic residues" evidence="5">
    <location>
        <begin position="447"/>
        <end position="471"/>
    </location>
</feature>
<dbReference type="InterPro" id="IPR000504">
    <property type="entry name" value="RRM_dom"/>
</dbReference>
<evidence type="ECO:0000256" key="2">
    <source>
        <dbReference type="ARBA" id="ARBA00022884"/>
    </source>
</evidence>
<dbReference type="PROSITE" id="PS50102">
    <property type="entry name" value="RRM"/>
    <property type="match status" value="1"/>
</dbReference>
<organism evidence="7 8">
    <name type="scientific">Stereum hirsutum (strain FP-91666)</name>
    <name type="common">White-rot fungus</name>
    <dbReference type="NCBI Taxonomy" id="721885"/>
    <lineage>
        <taxon>Eukaryota</taxon>
        <taxon>Fungi</taxon>
        <taxon>Dikarya</taxon>
        <taxon>Basidiomycota</taxon>
        <taxon>Agaricomycotina</taxon>
        <taxon>Agaricomycetes</taxon>
        <taxon>Russulales</taxon>
        <taxon>Stereaceae</taxon>
        <taxon>Stereum</taxon>
    </lineage>
</organism>
<feature type="domain" description="RRM" evidence="6">
    <location>
        <begin position="7"/>
        <end position="87"/>
    </location>
</feature>
<evidence type="ECO:0000256" key="4">
    <source>
        <dbReference type="PROSITE-ProRule" id="PRU00176"/>
    </source>
</evidence>
<feature type="compositionally biased region" description="Basic and acidic residues" evidence="5">
    <location>
        <begin position="432"/>
        <end position="446"/>
    </location>
</feature>
<sequence>MDEPITKRLHVSGLTPSITLADLSTRLGMYGSITSLDKFGEVDALGQPRKFAYVTLETTKGKLGKCMNVLSGSTWKGAKLRIGEAKPDFRERYVRSYSNRPTILIHPSFTSSPLIAVIVTITITIAYPLCSTLSTQRSIVRENAPTEPSDRPKKRPRLARGVQGVHAPSMDPITPSTVEEYAHKGWYVTPLGRLIRPMRMRPARPLDPPVIATPPKDKKEDKRDREKKKGKVAKDGEGEGEGDEKKKTKKRKKVPDVRARRKTIDPVKYGSTHVIGAFLGGGEGAGVAQNTPPVEDEVSDSEESSSSSSEEEEEDDHNAKNDHPDTALKHAQPSVQPPPPTVLPLPKSTIPVLSLAQSPPPPQSPATDITPGDELTAEKLKSLNLLRSMFGEDEGQEDWGGAESMSDVDMDVDVDGNEPRGMAADGDGEAYEVVRRDGGAKLREGNIDVDDEAEGDEEEEEEETEEDEEPSQTENGTQEKKGQPGVQITKLKDLFAPREEEAGFSLLGHLDLELDEDMDFEFGLPSLSTAAPSTIVTTTTAAAPISSLTTPSIIPTHQKTGTSQQTLTLDPSLPLFFPTTSQTGPRNVPTNMRPGAWKDMYGFYRTDDEATIRQRWEESKGELTREWKRRYREGLKRRRRRGGGVGDVD</sequence>
<gene>
    <name evidence="7" type="ORF">STEHIDRAFT_172916</name>
</gene>
<evidence type="ECO:0000259" key="6">
    <source>
        <dbReference type="PROSITE" id="PS50102"/>
    </source>
</evidence>
<keyword evidence="2 4" id="KW-0694">RNA-binding</keyword>
<dbReference type="GeneID" id="18804169"/>
<keyword evidence="8" id="KW-1185">Reference proteome</keyword>
<dbReference type="CDD" id="cd12226">
    <property type="entry name" value="RRM_NOL8"/>
    <property type="match status" value="1"/>
</dbReference>
<feature type="compositionally biased region" description="Basic and acidic residues" evidence="5">
    <location>
        <begin position="317"/>
        <end position="328"/>
    </location>
</feature>
<comment type="subcellular location">
    <subcellularLocation>
        <location evidence="1">Nucleus</location>
        <location evidence="1">Nucleolus</location>
    </subcellularLocation>
</comment>
<accession>R7RX49</accession>
<feature type="compositionally biased region" description="Basic and acidic residues" evidence="5">
    <location>
        <begin position="215"/>
        <end position="224"/>
    </location>
</feature>
<dbReference type="SUPFAM" id="SSF54928">
    <property type="entry name" value="RNA-binding domain, RBD"/>
    <property type="match status" value="1"/>
</dbReference>
<evidence type="ECO:0000313" key="8">
    <source>
        <dbReference type="Proteomes" id="UP000053927"/>
    </source>
</evidence>
<feature type="region of interest" description="Disordered" evidence="5">
    <location>
        <begin position="386"/>
        <end position="486"/>
    </location>
</feature>
<dbReference type="KEGG" id="shs:STEHIDRAFT_172916"/>
<dbReference type="EMBL" id="JH687400">
    <property type="protein sequence ID" value="EIM79919.1"/>
    <property type="molecule type" value="Genomic_DNA"/>
</dbReference>
<feature type="compositionally biased region" description="Acidic residues" evidence="5">
    <location>
        <begin position="294"/>
        <end position="316"/>
    </location>
</feature>
<protein>
    <recommendedName>
        <fullName evidence="6">RRM domain-containing protein</fullName>
    </recommendedName>
</protein>
<dbReference type="PANTHER" id="PTHR48029:SF1">
    <property type="entry name" value="NUCLEOLAR PROTEIN 8"/>
    <property type="match status" value="1"/>
</dbReference>
<dbReference type="GO" id="GO:0003723">
    <property type="term" value="F:RNA binding"/>
    <property type="evidence" value="ECO:0007669"/>
    <property type="project" value="UniProtKB-UniRule"/>
</dbReference>
<dbReference type="OrthoDB" id="21643at2759"/>
<feature type="compositionally biased region" description="Low complexity" evidence="5">
    <location>
        <begin position="344"/>
        <end position="357"/>
    </location>
</feature>
<dbReference type="InterPro" id="IPR012677">
    <property type="entry name" value="Nucleotide-bd_a/b_plait_sf"/>
</dbReference>
<evidence type="ECO:0000256" key="5">
    <source>
        <dbReference type="SAM" id="MobiDB-lite"/>
    </source>
</evidence>
<dbReference type="eggNOG" id="KOG4365">
    <property type="taxonomic scope" value="Eukaryota"/>
</dbReference>
<dbReference type="GO" id="GO:0005730">
    <property type="term" value="C:nucleolus"/>
    <property type="evidence" value="ECO:0007669"/>
    <property type="project" value="UniProtKB-SubCell"/>
</dbReference>
<dbReference type="InterPro" id="IPR034138">
    <property type="entry name" value="NOP8_RRM"/>
</dbReference>
<feature type="compositionally biased region" description="Basic residues" evidence="5">
    <location>
        <begin position="629"/>
        <end position="642"/>
    </location>
</feature>
<evidence type="ECO:0000256" key="1">
    <source>
        <dbReference type="ARBA" id="ARBA00004604"/>
    </source>
</evidence>
<proteinExistence type="predicted"/>
<dbReference type="InterPro" id="IPR035979">
    <property type="entry name" value="RBD_domain_sf"/>
</dbReference>
<name>R7RX49_STEHR</name>
<dbReference type="OMA" id="VTWKGTK"/>
<evidence type="ECO:0000313" key="7">
    <source>
        <dbReference type="EMBL" id="EIM79919.1"/>
    </source>
</evidence>
<feature type="region of interest" description="Disordered" evidence="5">
    <location>
        <begin position="199"/>
        <end position="372"/>
    </location>
</feature>